<evidence type="ECO:0000313" key="1">
    <source>
        <dbReference type="EMBL" id="GBP30691.1"/>
    </source>
</evidence>
<comment type="caution">
    <text evidence="1">The sequence shown here is derived from an EMBL/GenBank/DDBJ whole genome shotgun (WGS) entry which is preliminary data.</text>
</comment>
<name>A0A4C1UW31_EUMVA</name>
<sequence length="79" mass="8726">MRLVRREDSDCPPQETRVVMVEAYQRPHLRHAILLQTAFASTVYQPNEFDSHLSGLRALATCAGAAVDAEVSLRVGDTS</sequence>
<reference evidence="1 2" key="1">
    <citation type="journal article" date="2019" name="Commun. Biol.">
        <title>The bagworm genome reveals a unique fibroin gene that provides high tensile strength.</title>
        <authorList>
            <person name="Kono N."/>
            <person name="Nakamura H."/>
            <person name="Ohtoshi R."/>
            <person name="Tomita M."/>
            <person name="Numata K."/>
            <person name="Arakawa K."/>
        </authorList>
    </citation>
    <scope>NUCLEOTIDE SEQUENCE [LARGE SCALE GENOMIC DNA]</scope>
</reference>
<proteinExistence type="predicted"/>
<evidence type="ECO:0000313" key="2">
    <source>
        <dbReference type="Proteomes" id="UP000299102"/>
    </source>
</evidence>
<gene>
    <name evidence="1" type="ORF">EVAR_75913_1</name>
</gene>
<protein>
    <submittedName>
        <fullName evidence="1">Uncharacterized protein</fullName>
    </submittedName>
</protein>
<accession>A0A4C1UW31</accession>
<dbReference type="EMBL" id="BGZK01000236">
    <property type="protein sequence ID" value="GBP30691.1"/>
    <property type="molecule type" value="Genomic_DNA"/>
</dbReference>
<dbReference type="Proteomes" id="UP000299102">
    <property type="component" value="Unassembled WGS sequence"/>
</dbReference>
<dbReference type="AlphaFoldDB" id="A0A4C1UW31"/>
<organism evidence="1 2">
    <name type="scientific">Eumeta variegata</name>
    <name type="common">Bagworm moth</name>
    <name type="synonym">Eumeta japonica</name>
    <dbReference type="NCBI Taxonomy" id="151549"/>
    <lineage>
        <taxon>Eukaryota</taxon>
        <taxon>Metazoa</taxon>
        <taxon>Ecdysozoa</taxon>
        <taxon>Arthropoda</taxon>
        <taxon>Hexapoda</taxon>
        <taxon>Insecta</taxon>
        <taxon>Pterygota</taxon>
        <taxon>Neoptera</taxon>
        <taxon>Endopterygota</taxon>
        <taxon>Lepidoptera</taxon>
        <taxon>Glossata</taxon>
        <taxon>Ditrysia</taxon>
        <taxon>Tineoidea</taxon>
        <taxon>Psychidae</taxon>
        <taxon>Oiketicinae</taxon>
        <taxon>Eumeta</taxon>
    </lineage>
</organism>
<keyword evidence="2" id="KW-1185">Reference proteome</keyword>